<dbReference type="AlphaFoldDB" id="A0A4Z2J9E8"/>
<dbReference type="EMBL" id="SRLO01000013">
    <property type="protein sequence ID" value="TNN86839.1"/>
    <property type="molecule type" value="Genomic_DNA"/>
</dbReference>
<proteinExistence type="predicted"/>
<feature type="region of interest" description="Disordered" evidence="1">
    <location>
        <begin position="51"/>
        <end position="84"/>
    </location>
</feature>
<comment type="caution">
    <text evidence="2">The sequence shown here is derived from an EMBL/GenBank/DDBJ whole genome shotgun (WGS) entry which is preliminary data.</text>
</comment>
<evidence type="ECO:0000313" key="3">
    <source>
        <dbReference type="Proteomes" id="UP000314294"/>
    </source>
</evidence>
<evidence type="ECO:0000313" key="2">
    <source>
        <dbReference type="EMBL" id="TNN86839.1"/>
    </source>
</evidence>
<accession>A0A4Z2J9E8</accession>
<feature type="compositionally biased region" description="Polar residues" evidence="1">
    <location>
        <begin position="51"/>
        <end position="62"/>
    </location>
</feature>
<organism evidence="2 3">
    <name type="scientific">Liparis tanakae</name>
    <name type="common">Tanaka's snailfish</name>
    <dbReference type="NCBI Taxonomy" id="230148"/>
    <lineage>
        <taxon>Eukaryota</taxon>
        <taxon>Metazoa</taxon>
        <taxon>Chordata</taxon>
        <taxon>Craniata</taxon>
        <taxon>Vertebrata</taxon>
        <taxon>Euteleostomi</taxon>
        <taxon>Actinopterygii</taxon>
        <taxon>Neopterygii</taxon>
        <taxon>Teleostei</taxon>
        <taxon>Neoteleostei</taxon>
        <taxon>Acanthomorphata</taxon>
        <taxon>Eupercaria</taxon>
        <taxon>Perciformes</taxon>
        <taxon>Cottioidei</taxon>
        <taxon>Cottales</taxon>
        <taxon>Liparidae</taxon>
        <taxon>Liparis</taxon>
    </lineage>
</organism>
<reference evidence="2 3" key="1">
    <citation type="submission" date="2019-03" db="EMBL/GenBank/DDBJ databases">
        <title>First draft genome of Liparis tanakae, snailfish: a comprehensive survey of snailfish specific genes.</title>
        <authorList>
            <person name="Kim W."/>
            <person name="Song I."/>
            <person name="Jeong J.-H."/>
            <person name="Kim D."/>
            <person name="Kim S."/>
            <person name="Ryu S."/>
            <person name="Song J.Y."/>
            <person name="Lee S.K."/>
        </authorList>
    </citation>
    <scope>NUCLEOTIDE SEQUENCE [LARGE SCALE GENOMIC DNA]</scope>
    <source>
        <tissue evidence="2">Muscle</tissue>
    </source>
</reference>
<evidence type="ECO:0000256" key="1">
    <source>
        <dbReference type="SAM" id="MobiDB-lite"/>
    </source>
</evidence>
<dbReference type="Proteomes" id="UP000314294">
    <property type="component" value="Unassembled WGS sequence"/>
</dbReference>
<protein>
    <submittedName>
        <fullName evidence="2">Uncharacterized protein</fullName>
    </submittedName>
</protein>
<gene>
    <name evidence="2" type="ORF">EYF80_003022</name>
</gene>
<keyword evidence="3" id="KW-1185">Reference proteome</keyword>
<name>A0A4Z2J9E8_9TELE</name>
<sequence length="153" mass="16558">MVVTVEWQRKPNMIMARAGVRMVPKMMLASPPLISAMIIFCAVTSTEHAQQSREPLNSSGLSAVSLPPREYGGGTTAPEPTLGGEPSSEWACSVFSSVPFRDRLIFACEKEMVTLFVVLTVLYPEDVSSCGSMVAADDEILKDLESVPCPLFS</sequence>